<dbReference type="InterPro" id="IPR016047">
    <property type="entry name" value="M23ase_b-sheet_dom"/>
</dbReference>
<dbReference type="InterPro" id="IPR050570">
    <property type="entry name" value="Cell_wall_metabolism_enzyme"/>
</dbReference>
<dbReference type="PANTHER" id="PTHR21666:SF270">
    <property type="entry name" value="MUREIN HYDROLASE ACTIVATOR ENVC"/>
    <property type="match status" value="1"/>
</dbReference>
<dbReference type="InterPro" id="IPR011055">
    <property type="entry name" value="Dup_hybrid_motif"/>
</dbReference>
<gene>
    <name evidence="3" type="ORF">GCM10023094_49430</name>
</gene>
<dbReference type="Gene3D" id="2.70.70.10">
    <property type="entry name" value="Glucose Permease (Domain IIA)"/>
    <property type="match status" value="1"/>
</dbReference>
<evidence type="ECO:0000313" key="4">
    <source>
        <dbReference type="Proteomes" id="UP001501183"/>
    </source>
</evidence>
<reference evidence="4" key="1">
    <citation type="journal article" date="2019" name="Int. J. Syst. Evol. Microbiol.">
        <title>The Global Catalogue of Microorganisms (GCM) 10K type strain sequencing project: providing services to taxonomists for standard genome sequencing and annotation.</title>
        <authorList>
            <consortium name="The Broad Institute Genomics Platform"/>
            <consortium name="The Broad Institute Genome Sequencing Center for Infectious Disease"/>
            <person name="Wu L."/>
            <person name="Ma J."/>
        </authorList>
    </citation>
    <scope>NUCLEOTIDE SEQUENCE [LARGE SCALE GENOMIC DNA]</scope>
    <source>
        <strain evidence="4">JCM 32206</strain>
    </source>
</reference>
<dbReference type="Pfam" id="PF01551">
    <property type="entry name" value="Peptidase_M23"/>
    <property type="match status" value="1"/>
</dbReference>
<evidence type="ECO:0000313" key="3">
    <source>
        <dbReference type="EMBL" id="GAA4488858.1"/>
    </source>
</evidence>
<organism evidence="3 4">
    <name type="scientific">Rhodococcus olei</name>
    <dbReference type="NCBI Taxonomy" id="2161675"/>
    <lineage>
        <taxon>Bacteria</taxon>
        <taxon>Bacillati</taxon>
        <taxon>Actinomycetota</taxon>
        <taxon>Actinomycetes</taxon>
        <taxon>Mycobacteriales</taxon>
        <taxon>Nocardiaceae</taxon>
        <taxon>Rhodococcus</taxon>
    </lineage>
</organism>
<dbReference type="RefSeq" id="WP_425569955.1">
    <property type="nucleotide sequence ID" value="NZ_BAABFB010000075.1"/>
</dbReference>
<dbReference type="Proteomes" id="UP001501183">
    <property type="component" value="Unassembled WGS sequence"/>
</dbReference>
<feature type="domain" description="M23ase beta-sheet core" evidence="2">
    <location>
        <begin position="265"/>
        <end position="360"/>
    </location>
</feature>
<evidence type="ECO:0000259" key="2">
    <source>
        <dbReference type="Pfam" id="PF01551"/>
    </source>
</evidence>
<dbReference type="SUPFAM" id="SSF51261">
    <property type="entry name" value="Duplicated hybrid motif"/>
    <property type="match status" value="1"/>
</dbReference>
<keyword evidence="4" id="KW-1185">Reference proteome</keyword>
<feature type="region of interest" description="Disordered" evidence="1">
    <location>
        <begin position="33"/>
        <end position="52"/>
    </location>
</feature>
<dbReference type="CDD" id="cd12797">
    <property type="entry name" value="M23_peptidase"/>
    <property type="match status" value="1"/>
</dbReference>
<accession>A0ABP8PNK2</accession>
<protein>
    <submittedName>
        <fullName evidence="3">M23 family metallopeptidase</fullName>
    </submittedName>
</protein>
<evidence type="ECO:0000256" key="1">
    <source>
        <dbReference type="SAM" id="MobiDB-lite"/>
    </source>
</evidence>
<comment type="caution">
    <text evidence="3">The sequence shown here is derived from an EMBL/GenBank/DDBJ whole genome shotgun (WGS) entry which is preliminary data.</text>
</comment>
<dbReference type="PANTHER" id="PTHR21666">
    <property type="entry name" value="PEPTIDASE-RELATED"/>
    <property type="match status" value="1"/>
</dbReference>
<dbReference type="EMBL" id="BAABFB010000075">
    <property type="protein sequence ID" value="GAA4488858.1"/>
    <property type="molecule type" value="Genomic_DNA"/>
</dbReference>
<name>A0ABP8PNK2_9NOCA</name>
<sequence>MSKHRAPSATRRFGTTPVPDVAAVEVSAGHTVTYRSESVSAPSRRGARYTDDDVAVQSYPQYSAQRYTGSSRFETHGSMNYRNAPLHPVDDSLDDGPTEVVTALTDPQFTTDPSGSDSFDLAAPARRGGAHRIPTPPSALKGRAAVVAVAAGAVVAAGQAANGGPEQTPDIALAADDNASTVASTAEPQAAQFAATTEGSAPSQAPQVLNVADPADLSQFSNLLAKGQRFSQERAAREAAARRPLFVLPAVGTFSSGFGSRWGTLHAGVDIANAIGTPIYAVADGVVIDSGPASGFGMWVRLQHADGTITVYGHIDSSLVSVGQKVMAGDQIARMGNRGFSTGPHLHFEVHLAGDNKIDPLPWLATRGISLGPERD</sequence>
<proteinExistence type="predicted"/>